<keyword evidence="3" id="KW-1185">Reference proteome</keyword>
<feature type="region of interest" description="Disordered" evidence="1">
    <location>
        <begin position="1"/>
        <end position="27"/>
    </location>
</feature>
<comment type="caution">
    <text evidence="2">The sequence shown here is derived from an EMBL/GenBank/DDBJ whole genome shotgun (WGS) entry which is preliminary data.</text>
</comment>
<accession>A0AAD9GC73</accession>
<dbReference type="EMBL" id="JASMQC010000022">
    <property type="protein sequence ID" value="KAK1935833.1"/>
    <property type="molecule type" value="Genomic_DNA"/>
</dbReference>
<evidence type="ECO:0000313" key="2">
    <source>
        <dbReference type="EMBL" id="KAK1935833.1"/>
    </source>
</evidence>
<proteinExistence type="predicted"/>
<organism evidence="2 3">
    <name type="scientific">Phytophthora citrophthora</name>
    <dbReference type="NCBI Taxonomy" id="4793"/>
    <lineage>
        <taxon>Eukaryota</taxon>
        <taxon>Sar</taxon>
        <taxon>Stramenopiles</taxon>
        <taxon>Oomycota</taxon>
        <taxon>Peronosporomycetes</taxon>
        <taxon>Peronosporales</taxon>
        <taxon>Peronosporaceae</taxon>
        <taxon>Phytophthora</taxon>
    </lineage>
</organism>
<dbReference type="AlphaFoldDB" id="A0AAD9GC73"/>
<protein>
    <submittedName>
        <fullName evidence="2">Uncharacterized protein</fullName>
    </submittedName>
</protein>
<evidence type="ECO:0000256" key="1">
    <source>
        <dbReference type="SAM" id="MobiDB-lite"/>
    </source>
</evidence>
<feature type="compositionally biased region" description="Basic and acidic residues" evidence="1">
    <location>
        <begin position="1"/>
        <end position="13"/>
    </location>
</feature>
<evidence type="ECO:0000313" key="3">
    <source>
        <dbReference type="Proteomes" id="UP001259832"/>
    </source>
</evidence>
<sequence length="125" mass="14733">MRPKRVRGEHQRQQDAQFRQRKKQERQQLLETQKQLETQLAKLRQTNFSNTSCTGSPLQKKRKSVSSCAVWQSKAEAMKQQRLEAEVLNMTPKRALAKEQQVAKSLQIKMNKRPFMPVKYFRTSS</sequence>
<name>A0AAD9GC73_9STRA</name>
<dbReference type="Proteomes" id="UP001259832">
    <property type="component" value="Unassembled WGS sequence"/>
</dbReference>
<gene>
    <name evidence="2" type="ORF">P3T76_010527</name>
</gene>
<reference evidence="2" key="1">
    <citation type="submission" date="2023-08" db="EMBL/GenBank/DDBJ databases">
        <title>Reference Genome Resource for the Citrus Pathogen Phytophthora citrophthora.</title>
        <authorList>
            <person name="Moller H."/>
            <person name="Coetzee B."/>
            <person name="Rose L.J."/>
            <person name="Van Niekerk J.M."/>
        </authorList>
    </citation>
    <scope>NUCLEOTIDE SEQUENCE</scope>
    <source>
        <strain evidence="2">STE-U-9442</strain>
    </source>
</reference>